<name>A0A9N9J457_9GLOM</name>
<comment type="pathway">
    <text evidence="5">Terpene metabolism; lanosterol biosynthesis; lanosterol from farnesyl diphosphate: step 1/3.</text>
</comment>
<evidence type="ECO:0000256" key="3">
    <source>
        <dbReference type="ARBA" id="ARBA00012373"/>
    </source>
</evidence>
<feature type="non-terminal residue" evidence="6">
    <location>
        <position position="299"/>
    </location>
</feature>
<evidence type="ECO:0000256" key="4">
    <source>
        <dbReference type="ARBA" id="ARBA00022679"/>
    </source>
</evidence>
<dbReference type="CDD" id="cd00683">
    <property type="entry name" value="Trans_IPPS_HH"/>
    <property type="match status" value="1"/>
</dbReference>
<dbReference type="Pfam" id="PF00494">
    <property type="entry name" value="SQS_PSY"/>
    <property type="match status" value="1"/>
</dbReference>
<dbReference type="GO" id="GO:0006696">
    <property type="term" value="P:ergosterol biosynthetic process"/>
    <property type="evidence" value="ECO:0007669"/>
    <property type="project" value="TreeGrafter"/>
</dbReference>
<comment type="similarity">
    <text evidence="2 5">Belongs to the phytoene/squalene synthase family.</text>
</comment>
<comment type="caution">
    <text evidence="6">The sequence shown here is derived from an EMBL/GenBank/DDBJ whole genome shotgun (WGS) entry which is preliminary data.</text>
</comment>
<dbReference type="SFLD" id="SFLDG01018">
    <property type="entry name" value="Squalene/Phytoene_Synthase_Lik"/>
    <property type="match status" value="1"/>
</dbReference>
<evidence type="ECO:0000313" key="7">
    <source>
        <dbReference type="Proteomes" id="UP000789570"/>
    </source>
</evidence>
<dbReference type="Gene3D" id="1.10.600.10">
    <property type="entry name" value="Farnesyl Diphosphate Synthase"/>
    <property type="match status" value="1"/>
</dbReference>
<dbReference type="InterPro" id="IPR033904">
    <property type="entry name" value="Trans_IPPS_HH"/>
</dbReference>
<dbReference type="EMBL" id="CAJVPQ010021609">
    <property type="protein sequence ID" value="CAG8758767.1"/>
    <property type="molecule type" value="Genomic_DNA"/>
</dbReference>
<protein>
    <recommendedName>
        <fullName evidence="3 5">Squalene synthase</fullName>
        <shortName evidence="5">SQS</shortName>
        <shortName evidence="5">SS</shortName>
        <ecNumber evidence="3 5">2.5.1.21</ecNumber>
    </recommendedName>
</protein>
<comment type="catalytic activity">
    <reaction evidence="5">
        <text>2 (2E,6E)-farnesyl diphosphate + NADH + H(+) = squalene + 2 diphosphate + NAD(+)</text>
        <dbReference type="Rhea" id="RHEA:32299"/>
        <dbReference type="ChEBI" id="CHEBI:15378"/>
        <dbReference type="ChEBI" id="CHEBI:15440"/>
        <dbReference type="ChEBI" id="CHEBI:33019"/>
        <dbReference type="ChEBI" id="CHEBI:57540"/>
        <dbReference type="ChEBI" id="CHEBI:57945"/>
        <dbReference type="ChEBI" id="CHEBI:175763"/>
        <dbReference type="EC" id="2.5.1.21"/>
    </reaction>
</comment>
<dbReference type="GO" id="GO:0051996">
    <property type="term" value="F:squalene synthase [NAD(P)H] activity"/>
    <property type="evidence" value="ECO:0007669"/>
    <property type="project" value="UniProtKB-UniRule"/>
</dbReference>
<evidence type="ECO:0000313" key="6">
    <source>
        <dbReference type="EMBL" id="CAG8758767.1"/>
    </source>
</evidence>
<evidence type="ECO:0000256" key="1">
    <source>
        <dbReference type="ARBA" id="ARBA00001946"/>
    </source>
</evidence>
<comment type="function">
    <text evidence="5">Catalyzes the condensation of 2 farnesyl pyrophosphate (FPP) moieties to form squalene.</text>
</comment>
<dbReference type="PROSITE" id="PS01045">
    <property type="entry name" value="SQUALEN_PHYTOEN_SYN_2"/>
    <property type="match status" value="1"/>
</dbReference>
<dbReference type="Proteomes" id="UP000789570">
    <property type="component" value="Unassembled WGS sequence"/>
</dbReference>
<keyword evidence="4 5" id="KW-0808">Transferase</keyword>
<dbReference type="NCBIfam" id="TIGR01559">
    <property type="entry name" value="squal_synth"/>
    <property type="match status" value="1"/>
</dbReference>
<feature type="non-terminal residue" evidence="6">
    <location>
        <position position="1"/>
    </location>
</feature>
<evidence type="ECO:0000256" key="5">
    <source>
        <dbReference type="RuleBase" id="RU368088"/>
    </source>
</evidence>
<comment type="cofactor">
    <cofactor evidence="1 5">
        <name>Mg(2+)</name>
        <dbReference type="ChEBI" id="CHEBI:18420"/>
    </cofactor>
</comment>
<dbReference type="InterPro" id="IPR002060">
    <property type="entry name" value="Squ/phyt_synthse"/>
</dbReference>
<dbReference type="GO" id="GO:0005789">
    <property type="term" value="C:endoplasmic reticulum membrane"/>
    <property type="evidence" value="ECO:0007669"/>
    <property type="project" value="TreeGrafter"/>
</dbReference>
<dbReference type="SFLD" id="SFLDS00005">
    <property type="entry name" value="Isoprenoid_Synthase_Type_I"/>
    <property type="match status" value="1"/>
</dbReference>
<dbReference type="InterPro" id="IPR019845">
    <property type="entry name" value="Squalene/phytoene_synthase_CS"/>
</dbReference>
<dbReference type="InterPro" id="IPR008949">
    <property type="entry name" value="Isoprenoid_synthase_dom_sf"/>
</dbReference>
<dbReference type="GO" id="GO:0045338">
    <property type="term" value="P:farnesyl diphosphate metabolic process"/>
    <property type="evidence" value="ECO:0007669"/>
    <property type="project" value="InterPro"/>
</dbReference>
<dbReference type="OrthoDB" id="431150at2759"/>
<dbReference type="PROSITE" id="PS01044">
    <property type="entry name" value="SQUALEN_PHYTOEN_SYN_1"/>
    <property type="match status" value="1"/>
</dbReference>
<comment type="catalytic activity">
    <reaction evidence="5">
        <text>2 (2E,6E)-farnesyl diphosphate + NADPH + H(+) = squalene + 2 diphosphate + NADP(+)</text>
        <dbReference type="Rhea" id="RHEA:32295"/>
        <dbReference type="ChEBI" id="CHEBI:15378"/>
        <dbReference type="ChEBI" id="CHEBI:15440"/>
        <dbReference type="ChEBI" id="CHEBI:33019"/>
        <dbReference type="ChEBI" id="CHEBI:57783"/>
        <dbReference type="ChEBI" id="CHEBI:58349"/>
        <dbReference type="ChEBI" id="CHEBI:175763"/>
        <dbReference type="EC" id="2.5.1.21"/>
    </reaction>
</comment>
<gene>
    <name evidence="6" type="ORF">FCALED_LOCUS16787</name>
</gene>
<dbReference type="EC" id="2.5.1.21" evidence="3 5"/>
<evidence type="ECO:0000256" key="2">
    <source>
        <dbReference type="ARBA" id="ARBA00006251"/>
    </source>
</evidence>
<dbReference type="AlphaFoldDB" id="A0A9N9J457"/>
<organism evidence="6 7">
    <name type="scientific">Funneliformis caledonium</name>
    <dbReference type="NCBI Taxonomy" id="1117310"/>
    <lineage>
        <taxon>Eukaryota</taxon>
        <taxon>Fungi</taxon>
        <taxon>Fungi incertae sedis</taxon>
        <taxon>Mucoromycota</taxon>
        <taxon>Glomeromycotina</taxon>
        <taxon>Glomeromycetes</taxon>
        <taxon>Glomerales</taxon>
        <taxon>Glomeraceae</taxon>
        <taxon>Funneliformis</taxon>
    </lineage>
</organism>
<dbReference type="InterPro" id="IPR044844">
    <property type="entry name" value="Trans_IPPS_euk-type"/>
</dbReference>
<dbReference type="GO" id="GO:0055056">
    <property type="term" value="F:D-glucose transmembrane transporter activity"/>
    <property type="evidence" value="ECO:0007669"/>
    <property type="project" value="UniProtKB-UniRule"/>
</dbReference>
<dbReference type="SUPFAM" id="SSF48576">
    <property type="entry name" value="Terpenoid synthases"/>
    <property type="match status" value="1"/>
</dbReference>
<accession>A0A9N9J457</accession>
<dbReference type="InterPro" id="IPR006449">
    <property type="entry name" value="Squal_synth-like"/>
</dbReference>
<sequence length="299" mass="34602">VCIFYLVLRGLDTIEDDMSIPITKKEPLLRNFHEIIYKKGWTFNESGPDEKDRQLLVEFSIIIEEFLNLEKKFQKVIVEITNKMGNGMADYAKNASHQEYGILTNEDYDLYCHYVAGLVGNGLSCIFSASGLEKSELAKITEISNSMGLFLQKTNIIRDYSEDLSDNRRFWPKEIWSEYVDDLADLKKPGYEIKAINCLSTMVLNALQHIPDCLTYLNKLQNESIFRFCAIPQVMAIATLTLLFKNHNVYNSIVKIRKGETIKLILKCTNIYEVANVFRYYTRVIIKKNDPKDPNFMKI</sequence>
<reference evidence="6" key="1">
    <citation type="submission" date="2021-06" db="EMBL/GenBank/DDBJ databases">
        <authorList>
            <person name="Kallberg Y."/>
            <person name="Tangrot J."/>
            <person name="Rosling A."/>
        </authorList>
    </citation>
    <scope>NUCLEOTIDE SEQUENCE</scope>
    <source>
        <strain evidence="6">UK204</strain>
    </source>
</reference>
<dbReference type="PANTHER" id="PTHR11626">
    <property type="entry name" value="FARNESYL-DIPHOSPHATE FARNESYLTRANSFERASE"/>
    <property type="match status" value="1"/>
</dbReference>
<proteinExistence type="inferred from homology"/>
<keyword evidence="7" id="KW-1185">Reference proteome</keyword>
<dbReference type="FunFam" id="1.10.600.10:FF:000023">
    <property type="entry name" value="Squalene synthase"/>
    <property type="match status" value="1"/>
</dbReference>
<dbReference type="PANTHER" id="PTHR11626:SF2">
    <property type="entry name" value="SQUALENE SYNTHASE"/>
    <property type="match status" value="1"/>
</dbReference>